<dbReference type="InterPro" id="IPR011333">
    <property type="entry name" value="SKP1/BTB/POZ_sf"/>
</dbReference>
<dbReference type="InterPro" id="IPR001232">
    <property type="entry name" value="SKP1-like"/>
</dbReference>
<dbReference type="Pfam" id="PF03931">
    <property type="entry name" value="Skp1_POZ"/>
    <property type="match status" value="1"/>
</dbReference>
<dbReference type="PANTHER" id="PTHR11165">
    <property type="entry name" value="SKP1"/>
    <property type="match status" value="1"/>
</dbReference>
<evidence type="ECO:0000313" key="4">
    <source>
        <dbReference type="EMBL" id="CAD7664850.1"/>
    </source>
</evidence>
<feature type="non-terminal residue" evidence="4">
    <location>
        <position position="142"/>
    </location>
</feature>
<protein>
    <recommendedName>
        <fullName evidence="3">SKP1 component POZ domain-containing protein</fullName>
    </recommendedName>
</protein>
<gene>
    <name evidence="4" type="ORF">ONB1V03_LOCUS21408</name>
</gene>
<dbReference type="GO" id="GO:0006511">
    <property type="term" value="P:ubiquitin-dependent protein catabolic process"/>
    <property type="evidence" value="ECO:0007669"/>
    <property type="project" value="InterPro"/>
</dbReference>
<evidence type="ECO:0000259" key="3">
    <source>
        <dbReference type="Pfam" id="PF03931"/>
    </source>
</evidence>
<dbReference type="InterPro" id="IPR016073">
    <property type="entry name" value="Skp1_comp_POZ"/>
</dbReference>
<organism evidence="4">
    <name type="scientific">Oppiella nova</name>
    <dbReference type="NCBI Taxonomy" id="334625"/>
    <lineage>
        <taxon>Eukaryota</taxon>
        <taxon>Metazoa</taxon>
        <taxon>Ecdysozoa</taxon>
        <taxon>Arthropoda</taxon>
        <taxon>Chelicerata</taxon>
        <taxon>Arachnida</taxon>
        <taxon>Acari</taxon>
        <taxon>Acariformes</taxon>
        <taxon>Sarcoptiformes</taxon>
        <taxon>Oribatida</taxon>
        <taxon>Brachypylina</taxon>
        <taxon>Oppioidea</taxon>
        <taxon>Oppiidae</taxon>
        <taxon>Oppiella</taxon>
    </lineage>
</organism>
<accession>A0A7R9MR10</accession>
<evidence type="ECO:0000256" key="2">
    <source>
        <dbReference type="ARBA" id="ARBA00022786"/>
    </source>
</evidence>
<dbReference type="SMART" id="SM00512">
    <property type="entry name" value="Skp1"/>
    <property type="match status" value="1"/>
</dbReference>
<dbReference type="Gene3D" id="3.30.710.10">
    <property type="entry name" value="Potassium Channel Kv1.1, Chain A"/>
    <property type="match status" value="1"/>
</dbReference>
<dbReference type="EMBL" id="CAJPVJ010041523">
    <property type="protein sequence ID" value="CAG2181987.1"/>
    <property type="molecule type" value="Genomic_DNA"/>
</dbReference>
<name>A0A7R9MR10_9ACAR</name>
<evidence type="ECO:0000256" key="1">
    <source>
        <dbReference type="ARBA" id="ARBA00009993"/>
    </source>
</evidence>
<feature type="domain" description="SKP1 component POZ" evidence="3">
    <location>
        <begin position="50"/>
        <end position="111"/>
    </location>
</feature>
<comment type="similarity">
    <text evidence="1">Belongs to the SKP1 family.</text>
</comment>
<sequence>MPSQSMSTVCKAQVNVFDSLSLSDTHSKTSLMAESNDTVDHSVHGDNDTKIKLRSNEGGVYSCGLSAAKISSLVKDMLETVSDGKEEPIPLLNEAVTDAALQKIISWLEHHWDDPADDEDFEDEKERREEELSHWDKEFIDI</sequence>
<dbReference type="EMBL" id="OC956348">
    <property type="protein sequence ID" value="CAD7664850.1"/>
    <property type="molecule type" value="Genomic_DNA"/>
</dbReference>
<keyword evidence="2" id="KW-0833">Ubl conjugation pathway</keyword>
<evidence type="ECO:0000313" key="5">
    <source>
        <dbReference type="Proteomes" id="UP000728032"/>
    </source>
</evidence>
<keyword evidence="5" id="KW-1185">Reference proteome</keyword>
<dbReference type="AlphaFoldDB" id="A0A7R9MR10"/>
<proteinExistence type="inferred from homology"/>
<dbReference type="InterPro" id="IPR016897">
    <property type="entry name" value="SKP1"/>
</dbReference>
<dbReference type="Proteomes" id="UP000728032">
    <property type="component" value="Unassembled WGS sequence"/>
</dbReference>
<dbReference type="SUPFAM" id="SSF54695">
    <property type="entry name" value="POZ domain"/>
    <property type="match status" value="1"/>
</dbReference>
<reference evidence="4" key="1">
    <citation type="submission" date="2020-11" db="EMBL/GenBank/DDBJ databases">
        <authorList>
            <person name="Tran Van P."/>
        </authorList>
    </citation>
    <scope>NUCLEOTIDE SEQUENCE</scope>
</reference>